<name>A0A1H0F387_9BACI</name>
<dbReference type="Proteomes" id="UP000199334">
    <property type="component" value="Unassembled WGS sequence"/>
</dbReference>
<comment type="similarity">
    <text evidence="11">In the C-terminal section; belongs to the IspF family.</text>
</comment>
<feature type="binding site" evidence="11">
    <location>
        <position position="245"/>
    </location>
    <ligand>
        <name>a divalent metal cation</name>
        <dbReference type="ChEBI" id="CHEBI:60240"/>
    </ligand>
</feature>
<dbReference type="FunFam" id="3.30.1330.50:FF:000001">
    <property type="entry name" value="2-C-methyl-D-erythritol 2,4-cyclodiphosphate synthase"/>
    <property type="match status" value="1"/>
</dbReference>
<feature type="binding site" evidence="11">
    <location>
        <begin position="271"/>
        <end position="272"/>
    </location>
    <ligand>
        <name>4-CDP-2-C-methyl-D-erythritol 2-phosphate</name>
        <dbReference type="ChEBI" id="CHEBI:57919"/>
    </ligand>
</feature>
<comment type="function">
    <text evidence="11">Bifunctional enzyme that catalyzes the formation of 4-diphosphocytidyl-2-C-methyl-D-erythritol from CTP and 2-C-methyl-D-erythritol 4-phosphate (MEP) (IspD), and catalyzes the conversion of 4-diphosphocytidyl-2-C-methyl-D-erythritol 2-phosphate (CDP-ME2P) to 2-C-methyl-D-erythritol 2,4-cyclodiphosphate (ME-CPP) with a corresponding release of cytidine 5-monophosphate (CMP) (IspF).</text>
</comment>
<evidence type="ECO:0000313" key="14">
    <source>
        <dbReference type="Proteomes" id="UP000199334"/>
    </source>
</evidence>
<dbReference type="InterPro" id="IPR020555">
    <property type="entry name" value="MECDP_synthase_CS"/>
</dbReference>
<comment type="caution">
    <text evidence="11">Lacks conserved residue(s) required for the propagation of feature annotation.</text>
</comment>
<evidence type="ECO:0000256" key="9">
    <source>
        <dbReference type="ARBA" id="ARBA00023239"/>
    </source>
</evidence>
<feature type="site" description="Transition state stabilizer" evidence="11">
    <location>
        <position position="23"/>
    </location>
</feature>
<dbReference type="NCBIfam" id="TIGR00151">
    <property type="entry name" value="ispF"/>
    <property type="match status" value="1"/>
</dbReference>
<dbReference type="GO" id="GO:0050518">
    <property type="term" value="F:2-C-methyl-D-erythritol 4-phosphate cytidylyltransferase activity"/>
    <property type="evidence" value="ECO:0007669"/>
    <property type="project" value="UniProtKB-UniRule"/>
</dbReference>
<dbReference type="GO" id="GO:0016114">
    <property type="term" value="P:terpenoid biosynthetic process"/>
    <property type="evidence" value="ECO:0007669"/>
    <property type="project" value="InterPro"/>
</dbReference>
<feature type="site" description="Transition state stabilizer" evidence="11">
    <location>
        <position position="16"/>
    </location>
</feature>
<dbReference type="GO" id="GO:0019288">
    <property type="term" value="P:isopentenyl diphosphate biosynthetic process, methylerythritol 4-phosphate pathway"/>
    <property type="evidence" value="ECO:0007669"/>
    <property type="project" value="UniProtKB-UniRule"/>
</dbReference>
<dbReference type="PANTHER" id="PTHR43181:SF1">
    <property type="entry name" value="2-C-METHYL-D-ERYTHRITOL 2,4-CYCLODIPHOSPHATE SYNTHASE, CHLOROPLASTIC"/>
    <property type="match status" value="1"/>
</dbReference>
<feature type="site" description="Positions MEP for the nucleophilic attack" evidence="11">
    <location>
        <position position="153"/>
    </location>
</feature>
<dbReference type="InterPro" id="IPR003526">
    <property type="entry name" value="MECDP_synthase"/>
</dbReference>
<gene>
    <name evidence="11" type="primary">ispDF</name>
    <name evidence="13" type="ORF">SAMN05216498_0122</name>
</gene>
<dbReference type="InterPro" id="IPR026596">
    <property type="entry name" value="IspD/F"/>
</dbReference>
<keyword evidence="7 11" id="KW-0479">Metal-binding</keyword>
<dbReference type="HAMAP" id="MF_00107">
    <property type="entry name" value="IspF"/>
    <property type="match status" value="1"/>
</dbReference>
<dbReference type="InterPro" id="IPR036571">
    <property type="entry name" value="MECDP_synthase_sf"/>
</dbReference>
<dbReference type="STRING" id="237069.SAMN05216498_0122"/>
<keyword evidence="6 11" id="KW-0548">Nucleotidyltransferase</keyword>
<evidence type="ECO:0000256" key="11">
    <source>
        <dbReference type="HAMAP-Rule" id="MF_01520"/>
    </source>
</evidence>
<sequence>MSAYQVIVLAAGQGRRMKAGKNKQLLKIGHQTLIEHTLQVFENDDWCQSIYIVVHPDEMEWMERVIAKQPYKKIKPFVKGGKERQDSVRNGVKEIDKELITFVHDGARPFVTIDELHRLYEVTEEHGAAFLGIPVTDTIKKVEDDGTIHTLNRDKLVAAQTPQAFTYDLIKQAHDYAEAHQLYATDDVALLEYLDQSAVVVKGHDENFKITNPEDIQKAENMLQINRSKQLKEELSLFRVGQGFDVHQLVEGRPCIIGGVEIPHKKGLLGHSDADVLLHTIADAALGAIGEGDIGKHFPDTDPAFKDLDSKKLLSEVWEKVEGEGYELGNVDCTIIAQAPKMSPYIGDMRQTIAKLLKAQETSVNVKATTTETLGFPGRKEGIAAQANILLQRKR</sequence>
<organism evidence="13 14">
    <name type="scientific">Tenuibacillus multivorans</name>
    <dbReference type="NCBI Taxonomy" id="237069"/>
    <lineage>
        <taxon>Bacteria</taxon>
        <taxon>Bacillati</taxon>
        <taxon>Bacillota</taxon>
        <taxon>Bacilli</taxon>
        <taxon>Bacillales</taxon>
        <taxon>Bacillaceae</taxon>
        <taxon>Tenuibacillus</taxon>
    </lineage>
</organism>
<dbReference type="AlphaFoldDB" id="A0A1H0F387"/>
<dbReference type="EC" id="4.6.1.12" evidence="11"/>
<dbReference type="Gene3D" id="3.90.550.10">
    <property type="entry name" value="Spore Coat Polysaccharide Biosynthesis Protein SpsA, Chain A"/>
    <property type="match status" value="1"/>
</dbReference>
<evidence type="ECO:0000256" key="10">
    <source>
        <dbReference type="ARBA" id="ARBA00023268"/>
    </source>
</evidence>
<feature type="binding site" evidence="11">
    <location>
        <begin position="298"/>
        <end position="302"/>
    </location>
    <ligand>
        <name>4-CDP-2-C-methyl-D-erythritol 2-phosphate</name>
        <dbReference type="ChEBI" id="CHEBI:57919"/>
    </ligand>
</feature>
<feature type="region of interest" description="2-C-methyl-D-erythritol 4-phosphate cytidylyltransferase" evidence="11">
    <location>
        <begin position="1"/>
        <end position="238"/>
    </location>
</feature>
<evidence type="ECO:0000256" key="4">
    <source>
        <dbReference type="ARBA" id="ARBA00008480"/>
    </source>
</evidence>
<keyword evidence="14" id="KW-1185">Reference proteome</keyword>
<dbReference type="FunFam" id="3.90.550.10:FF:000003">
    <property type="entry name" value="2-C-methyl-D-erythritol 4-phosphate cytidylyltransferase"/>
    <property type="match status" value="1"/>
</dbReference>
<dbReference type="Gene3D" id="3.30.1330.50">
    <property type="entry name" value="2-C-methyl-D-erythritol 2,4-cyclodiphosphate synthase"/>
    <property type="match status" value="1"/>
</dbReference>
<dbReference type="GO" id="GO:0046872">
    <property type="term" value="F:metal ion binding"/>
    <property type="evidence" value="ECO:0007669"/>
    <property type="project" value="UniProtKB-KW"/>
</dbReference>
<dbReference type="EC" id="2.7.7.60" evidence="11"/>
<keyword evidence="5 11" id="KW-0808">Transferase</keyword>
<dbReference type="InterPro" id="IPR034683">
    <property type="entry name" value="IspD/TarI"/>
</dbReference>
<evidence type="ECO:0000256" key="5">
    <source>
        <dbReference type="ARBA" id="ARBA00022679"/>
    </source>
</evidence>
<protein>
    <recommendedName>
        <fullName evidence="11">Bifunctional enzyme IspD/IspF</fullName>
    </recommendedName>
    <domain>
        <recommendedName>
            <fullName evidence="11">2-C-methyl-D-erythritol 4-phosphate cytidylyltransferase</fullName>
            <ecNumber evidence="11">2.7.7.60</ecNumber>
        </recommendedName>
        <alternativeName>
            <fullName evidence="11">4-diphosphocytidyl-2C-methyl-D-erythritol synthase</fullName>
        </alternativeName>
        <alternativeName>
            <fullName evidence="11">MEP cytidylyltransferase</fullName>
            <shortName evidence="11">MCT</shortName>
        </alternativeName>
    </domain>
    <domain>
        <recommendedName>
            <fullName evidence="11">2-C-methyl-D-erythritol 2,4-cyclodiphosphate synthase</fullName>
            <shortName evidence="11">MECDP-synthase</shortName>
            <shortName evidence="11">MECPP-synthase</shortName>
            <shortName evidence="11">MECPS</shortName>
            <ecNumber evidence="11">4.6.1.12</ecNumber>
        </recommendedName>
    </domain>
</protein>
<dbReference type="InterPro" id="IPR029044">
    <property type="entry name" value="Nucleotide-diphossugar_trans"/>
</dbReference>
<dbReference type="OrthoDB" id="9806837at2"/>
<evidence type="ECO:0000256" key="8">
    <source>
        <dbReference type="ARBA" id="ARBA00023229"/>
    </source>
</evidence>
<evidence type="ECO:0000259" key="12">
    <source>
        <dbReference type="Pfam" id="PF02542"/>
    </source>
</evidence>
<evidence type="ECO:0000256" key="6">
    <source>
        <dbReference type="ARBA" id="ARBA00022695"/>
    </source>
</evidence>
<feature type="region of interest" description="2-C-methyl-D-erythritol 2,4-cyclodiphosphate synthase" evidence="11">
    <location>
        <begin position="239"/>
        <end position="395"/>
    </location>
</feature>
<dbReference type="SUPFAM" id="SSF53448">
    <property type="entry name" value="Nucleotide-diphospho-sugar transferases"/>
    <property type="match status" value="1"/>
</dbReference>
<evidence type="ECO:0000256" key="3">
    <source>
        <dbReference type="ARBA" id="ARBA00004709"/>
    </source>
</evidence>
<feature type="site" description="Positions MEP for the nucleophilic attack" evidence="11">
    <location>
        <position position="209"/>
    </location>
</feature>
<dbReference type="InterPro" id="IPR001228">
    <property type="entry name" value="IspD"/>
</dbReference>
<evidence type="ECO:0000256" key="7">
    <source>
        <dbReference type="ARBA" id="ARBA00022723"/>
    </source>
</evidence>
<dbReference type="EMBL" id="FNIG01000011">
    <property type="protein sequence ID" value="SDN89051.1"/>
    <property type="molecule type" value="Genomic_DNA"/>
</dbReference>
<comment type="pathway">
    <text evidence="3 11">Isoprenoid biosynthesis; isopentenyl diphosphate biosynthesis via DXP pathway; isopentenyl diphosphate from 1-deoxy-D-xylulose 5-phosphate: step 4/6.</text>
</comment>
<accession>A0A1H0F387</accession>
<evidence type="ECO:0000256" key="2">
    <source>
        <dbReference type="ARBA" id="ARBA00001968"/>
    </source>
</evidence>
<dbReference type="Pfam" id="PF02542">
    <property type="entry name" value="YgbB"/>
    <property type="match status" value="1"/>
</dbReference>
<feature type="binding site" evidence="11">
    <location>
        <position position="376"/>
    </location>
    <ligand>
        <name>4-CDP-2-C-methyl-D-erythritol 2-phosphate</name>
        <dbReference type="ChEBI" id="CHEBI:57919"/>
    </ligand>
</feature>
<comment type="similarity">
    <text evidence="11">In the N-terminal section; belongs to the IspD/TarI cytidylyltransferase family. IspD subfamily.</text>
</comment>
<comment type="catalytic activity">
    <reaction evidence="1 11">
        <text>4-CDP-2-C-methyl-D-erythritol 2-phosphate = 2-C-methyl-D-erythritol 2,4-cyclic diphosphate + CMP</text>
        <dbReference type="Rhea" id="RHEA:23864"/>
        <dbReference type="ChEBI" id="CHEBI:57919"/>
        <dbReference type="ChEBI" id="CHEBI:58483"/>
        <dbReference type="ChEBI" id="CHEBI:60377"/>
        <dbReference type="EC" id="4.6.1.12"/>
    </reaction>
</comment>
<dbReference type="Pfam" id="PF01128">
    <property type="entry name" value="IspD"/>
    <property type="match status" value="1"/>
</dbReference>
<dbReference type="CDD" id="cd00554">
    <property type="entry name" value="MECDP_synthase"/>
    <property type="match status" value="1"/>
</dbReference>
<dbReference type="SUPFAM" id="SSF69765">
    <property type="entry name" value="IpsF-like"/>
    <property type="match status" value="1"/>
</dbReference>
<dbReference type="PANTHER" id="PTHR43181">
    <property type="entry name" value="2-C-METHYL-D-ERYTHRITOL 2,4-CYCLODIPHOSPHATE SYNTHASE, CHLOROPLASTIC"/>
    <property type="match status" value="1"/>
</dbReference>
<comment type="cofactor">
    <cofactor evidence="2 11">
        <name>a divalent metal cation</name>
        <dbReference type="ChEBI" id="CHEBI:60240"/>
    </cofactor>
</comment>
<dbReference type="HAMAP" id="MF_00108">
    <property type="entry name" value="IspD"/>
    <property type="match status" value="1"/>
</dbReference>
<feature type="binding site" evidence="11">
    <location>
        <begin position="245"/>
        <end position="247"/>
    </location>
    <ligand>
        <name>4-CDP-2-C-methyl-D-erythritol 2-phosphate</name>
        <dbReference type="ChEBI" id="CHEBI:57919"/>
    </ligand>
</feature>
<evidence type="ECO:0000313" key="13">
    <source>
        <dbReference type="EMBL" id="SDN89051.1"/>
    </source>
</evidence>
<dbReference type="HAMAP" id="MF_01520">
    <property type="entry name" value="IspDF"/>
    <property type="match status" value="1"/>
</dbReference>
<reference evidence="13 14" key="1">
    <citation type="submission" date="2016-10" db="EMBL/GenBank/DDBJ databases">
        <authorList>
            <person name="de Groot N.N."/>
        </authorList>
    </citation>
    <scope>NUCLEOTIDE SEQUENCE [LARGE SCALE GENOMIC DNA]</scope>
    <source>
        <strain evidence="13 14">CGMCC 1.3442</strain>
    </source>
</reference>
<comment type="similarity">
    <text evidence="4">Belongs to the IspF family.</text>
</comment>
<feature type="binding site" evidence="11">
    <location>
        <begin position="293"/>
        <end position="295"/>
    </location>
    <ligand>
        <name>4-CDP-2-C-methyl-D-erythritol 2-phosphate</name>
        <dbReference type="ChEBI" id="CHEBI:57919"/>
    </ligand>
</feature>
<dbReference type="RefSeq" id="WP_093857683.1">
    <property type="nucleotide sequence ID" value="NZ_BJVZ01000019.1"/>
</dbReference>
<dbReference type="CDD" id="cd02516">
    <property type="entry name" value="CDP-ME_synthetase"/>
    <property type="match status" value="1"/>
</dbReference>
<feature type="binding site" evidence="11">
    <location>
        <position position="379"/>
    </location>
    <ligand>
        <name>4-CDP-2-C-methyl-D-erythritol 2-phosphate</name>
        <dbReference type="ChEBI" id="CHEBI:57919"/>
    </ligand>
</feature>
<keyword evidence="9 11" id="KW-0456">Lyase</keyword>
<feature type="binding site" evidence="11">
    <location>
        <position position="247"/>
    </location>
    <ligand>
        <name>a divalent metal cation</name>
        <dbReference type="ChEBI" id="CHEBI:60240"/>
    </ligand>
</feature>
<comment type="catalytic activity">
    <reaction evidence="11">
        <text>2-C-methyl-D-erythritol 4-phosphate + CTP + H(+) = 4-CDP-2-C-methyl-D-erythritol + diphosphate</text>
        <dbReference type="Rhea" id="RHEA:13429"/>
        <dbReference type="ChEBI" id="CHEBI:15378"/>
        <dbReference type="ChEBI" id="CHEBI:33019"/>
        <dbReference type="ChEBI" id="CHEBI:37563"/>
        <dbReference type="ChEBI" id="CHEBI:57823"/>
        <dbReference type="ChEBI" id="CHEBI:58262"/>
        <dbReference type="EC" id="2.7.7.60"/>
    </reaction>
</comment>
<feature type="domain" description="2-C-methyl-D-erythritol 2,4-cyclodiphosphate synthase" evidence="12">
    <location>
        <begin position="238"/>
        <end position="391"/>
    </location>
</feature>
<keyword evidence="10 11" id="KW-0511">Multifunctional enzyme</keyword>
<feature type="binding site" evidence="11">
    <location>
        <begin position="369"/>
        <end position="372"/>
    </location>
    <ligand>
        <name>4-CDP-2-C-methyl-D-erythritol 2-phosphate</name>
        <dbReference type="ChEBI" id="CHEBI:57919"/>
    </ligand>
</feature>
<feature type="site" description="Transition state stabilizer" evidence="11">
    <location>
        <position position="271"/>
    </location>
</feature>
<feature type="site" description="Transition state stabilizer" evidence="11">
    <location>
        <position position="370"/>
    </location>
</feature>
<evidence type="ECO:0000256" key="1">
    <source>
        <dbReference type="ARBA" id="ARBA00000200"/>
    </source>
</evidence>
<dbReference type="PROSITE" id="PS01350">
    <property type="entry name" value="ISPF"/>
    <property type="match status" value="1"/>
</dbReference>
<dbReference type="GO" id="GO:0008685">
    <property type="term" value="F:2-C-methyl-D-erythritol 2,4-cyclodiphosphate synthase activity"/>
    <property type="evidence" value="ECO:0007669"/>
    <property type="project" value="UniProtKB-UniRule"/>
</dbReference>
<dbReference type="NCBIfam" id="TIGR00453">
    <property type="entry name" value="ispD"/>
    <property type="match status" value="1"/>
</dbReference>
<comment type="pathway">
    <text evidence="11">Isoprenoid biosynthesis; isopentenyl diphosphate biosynthesis via DXP pathway; isopentenyl diphosphate from 1-deoxy-D-xylulose 5-phosphate: step 2/6.</text>
</comment>
<feature type="binding site" evidence="11">
    <location>
        <position position="279"/>
    </location>
    <ligand>
        <name>a divalent metal cation</name>
        <dbReference type="ChEBI" id="CHEBI:60240"/>
    </ligand>
</feature>
<dbReference type="UniPathway" id="UPA00056">
    <property type="reaction ID" value="UER00093"/>
</dbReference>
<keyword evidence="8 11" id="KW-0414">Isoprene biosynthesis</keyword>
<proteinExistence type="inferred from homology"/>